<evidence type="ECO:0000256" key="11">
    <source>
        <dbReference type="RuleBase" id="RU363063"/>
    </source>
</evidence>
<dbReference type="PANTHER" id="PTHR11214:SF394">
    <property type="entry name" value="HEXOSYLTRANSFERASE"/>
    <property type="match status" value="1"/>
</dbReference>
<evidence type="ECO:0000256" key="7">
    <source>
        <dbReference type="ARBA" id="ARBA00022989"/>
    </source>
</evidence>
<comment type="subcellular location">
    <subcellularLocation>
        <location evidence="1 11">Golgi apparatus membrane</location>
        <topology evidence="1 11">Single-pass type II membrane protein</topology>
    </subcellularLocation>
</comment>
<evidence type="ECO:0000256" key="5">
    <source>
        <dbReference type="ARBA" id="ARBA00022692"/>
    </source>
</evidence>
<name>A0A6P6Y4A7_DERPT</name>
<dbReference type="Proteomes" id="UP000515146">
    <property type="component" value="Unplaced"/>
</dbReference>
<dbReference type="GO" id="GO:0006493">
    <property type="term" value="P:protein O-linked glycosylation"/>
    <property type="evidence" value="ECO:0007669"/>
    <property type="project" value="TreeGrafter"/>
</dbReference>
<dbReference type="GO" id="GO:0016758">
    <property type="term" value="F:hexosyltransferase activity"/>
    <property type="evidence" value="ECO:0007669"/>
    <property type="project" value="InterPro"/>
</dbReference>
<keyword evidence="5" id="KW-0812">Transmembrane</keyword>
<keyword evidence="6" id="KW-0735">Signal-anchor</keyword>
<evidence type="ECO:0000256" key="3">
    <source>
        <dbReference type="ARBA" id="ARBA00022676"/>
    </source>
</evidence>
<dbReference type="Gene3D" id="3.90.550.50">
    <property type="match status" value="1"/>
</dbReference>
<dbReference type="RefSeq" id="XP_027200095.1">
    <property type="nucleotide sequence ID" value="XM_027344294.1"/>
</dbReference>
<gene>
    <name evidence="14" type="primary">LOC113794195</name>
</gene>
<dbReference type="FunFam" id="3.90.550.50:FF:000001">
    <property type="entry name" value="Hexosyltransferase"/>
    <property type="match status" value="1"/>
</dbReference>
<evidence type="ECO:0000256" key="2">
    <source>
        <dbReference type="ARBA" id="ARBA00008661"/>
    </source>
</evidence>
<keyword evidence="10" id="KW-0325">Glycoprotein</keyword>
<keyword evidence="7" id="KW-1133">Transmembrane helix</keyword>
<evidence type="ECO:0000313" key="14">
    <source>
        <dbReference type="RefSeq" id="XP_027200095.1"/>
    </source>
</evidence>
<dbReference type="GO" id="GO:0030311">
    <property type="term" value="P:poly-N-acetyllactosamine biosynthetic process"/>
    <property type="evidence" value="ECO:0007669"/>
    <property type="project" value="TreeGrafter"/>
</dbReference>
<dbReference type="OrthoDB" id="5512589at2759"/>
<keyword evidence="8 11" id="KW-0333">Golgi apparatus</keyword>
<evidence type="ECO:0000256" key="6">
    <source>
        <dbReference type="ARBA" id="ARBA00022968"/>
    </source>
</evidence>
<dbReference type="GO" id="GO:0000139">
    <property type="term" value="C:Golgi membrane"/>
    <property type="evidence" value="ECO:0007669"/>
    <property type="project" value="UniProtKB-SubCell"/>
</dbReference>
<evidence type="ECO:0000313" key="13">
    <source>
        <dbReference type="Proteomes" id="UP000515146"/>
    </source>
</evidence>
<dbReference type="Pfam" id="PF01762">
    <property type="entry name" value="Galactosyl_T"/>
    <property type="match status" value="1"/>
</dbReference>
<evidence type="ECO:0000256" key="9">
    <source>
        <dbReference type="ARBA" id="ARBA00023136"/>
    </source>
</evidence>
<evidence type="ECO:0000256" key="10">
    <source>
        <dbReference type="ARBA" id="ARBA00023180"/>
    </source>
</evidence>
<protein>
    <recommendedName>
        <fullName evidence="11">Hexosyltransferase</fullName>
        <ecNumber evidence="11">2.4.1.-</ecNumber>
    </recommendedName>
</protein>
<feature type="chain" id="PRO_5028429652" description="Hexosyltransferase" evidence="12">
    <location>
        <begin position="29"/>
        <end position="414"/>
    </location>
</feature>
<dbReference type="InterPro" id="IPR002659">
    <property type="entry name" value="Glyco_trans_31"/>
</dbReference>
<keyword evidence="9" id="KW-0472">Membrane</keyword>
<keyword evidence="3 11" id="KW-0328">Glycosyltransferase</keyword>
<evidence type="ECO:0000256" key="1">
    <source>
        <dbReference type="ARBA" id="ARBA00004323"/>
    </source>
</evidence>
<dbReference type="AlphaFoldDB" id="A0A6P6Y4A7"/>
<dbReference type="InParanoid" id="A0A6P6Y4A7"/>
<keyword evidence="12" id="KW-0732">Signal</keyword>
<reference evidence="14" key="1">
    <citation type="submission" date="2025-08" db="UniProtKB">
        <authorList>
            <consortium name="RefSeq"/>
        </authorList>
    </citation>
    <scope>IDENTIFICATION</scope>
    <source>
        <strain evidence="14">Airmid</strain>
    </source>
</reference>
<evidence type="ECO:0000256" key="8">
    <source>
        <dbReference type="ARBA" id="ARBA00023034"/>
    </source>
</evidence>
<comment type="similarity">
    <text evidence="2 11">Belongs to the glycosyltransferase 31 family.</text>
</comment>
<sequence length="414" mass="48687">MNNQKIIDSLSILFGLLLILTLFISSSSSNNQNVIKIEQHEQNNDLNKNEIILPLIKNEVIIPLIKNNDQIKKEWNISDDGTVIHNGDRMILNRNYKILINNLEKCSDLQNNTINFLIIILSSVKNFDQRQTIRETWALDLLQQLGNYRVMFMVGLTESNETQERLKFESLIHEDIVQINIVDSFYNLTYKSIHMLYWHQNYCPNAQYLIKTDDDIYFHIPNVIKWLKTIGNVSGNHSNSNHNRNNTIFCHRNISRKILRNANIKDLFLYSSFGRQNNDKQLIERSRKKFQKYIVEYKQLPGNLYPEYCSGFAYAINKLNVEKLFKASKTIPYIGIEDVFITGFCREKMNITITDIKQFRLNPIVRPIESRCIFDQSDRITSNELTDNDMKIMWTHVNTKGYYCKFSSNITQNK</sequence>
<dbReference type="KEGG" id="dpte:113794195"/>
<keyword evidence="4" id="KW-0808">Transferase</keyword>
<organism evidence="13 14">
    <name type="scientific">Dermatophagoides pteronyssinus</name>
    <name type="common">European house dust mite</name>
    <dbReference type="NCBI Taxonomy" id="6956"/>
    <lineage>
        <taxon>Eukaryota</taxon>
        <taxon>Metazoa</taxon>
        <taxon>Ecdysozoa</taxon>
        <taxon>Arthropoda</taxon>
        <taxon>Chelicerata</taxon>
        <taxon>Arachnida</taxon>
        <taxon>Acari</taxon>
        <taxon>Acariformes</taxon>
        <taxon>Sarcoptiformes</taxon>
        <taxon>Astigmata</taxon>
        <taxon>Psoroptidia</taxon>
        <taxon>Analgoidea</taxon>
        <taxon>Pyroglyphidae</taxon>
        <taxon>Dermatophagoidinae</taxon>
        <taxon>Dermatophagoides</taxon>
    </lineage>
</organism>
<proteinExistence type="inferred from homology"/>
<keyword evidence="13" id="KW-1185">Reference proteome</keyword>
<evidence type="ECO:0000256" key="4">
    <source>
        <dbReference type="ARBA" id="ARBA00022679"/>
    </source>
</evidence>
<dbReference type="PANTHER" id="PTHR11214">
    <property type="entry name" value="BETA-1,3-N-ACETYLGLUCOSAMINYLTRANSFERASE"/>
    <property type="match status" value="1"/>
</dbReference>
<feature type="signal peptide" evidence="12">
    <location>
        <begin position="1"/>
        <end position="28"/>
    </location>
</feature>
<accession>A0A6P6Y4A7</accession>
<dbReference type="EC" id="2.4.1.-" evidence="11"/>
<evidence type="ECO:0000256" key="12">
    <source>
        <dbReference type="SAM" id="SignalP"/>
    </source>
</evidence>